<keyword evidence="4 10" id="KW-1133">Transmembrane helix</keyword>
<evidence type="ECO:0000256" key="4">
    <source>
        <dbReference type="ARBA" id="ARBA00022989"/>
    </source>
</evidence>
<keyword evidence="8" id="KW-0407">Ion channel</keyword>
<feature type="domain" description="Cyclic nucleotide-binding" evidence="11">
    <location>
        <begin position="1022"/>
        <end position="1124"/>
    </location>
</feature>
<feature type="domain" description="Cyclic nucleotide-binding" evidence="11">
    <location>
        <begin position="499"/>
        <end position="566"/>
    </location>
</feature>
<dbReference type="GO" id="GO:0005221">
    <property type="term" value="F:intracellularly cyclic nucleotide-activated monoatomic cation channel activity"/>
    <property type="evidence" value="ECO:0007669"/>
    <property type="project" value="InterPro"/>
</dbReference>
<dbReference type="GO" id="GO:0016020">
    <property type="term" value="C:membrane"/>
    <property type="evidence" value="ECO:0007669"/>
    <property type="project" value="UniProtKB-SubCell"/>
</dbReference>
<feature type="compositionally biased region" description="Polar residues" evidence="9">
    <location>
        <begin position="1655"/>
        <end position="1664"/>
    </location>
</feature>
<dbReference type="InterPro" id="IPR050866">
    <property type="entry name" value="CNG_cation_channel"/>
</dbReference>
<dbReference type="InterPro" id="IPR000595">
    <property type="entry name" value="cNMP-bd_dom"/>
</dbReference>
<evidence type="ECO:0000256" key="3">
    <source>
        <dbReference type="ARBA" id="ARBA00022692"/>
    </source>
</evidence>
<comment type="caution">
    <text evidence="12">The sequence shown here is derived from an EMBL/GenBank/DDBJ whole genome shotgun (WGS) entry which is preliminary data.</text>
</comment>
<keyword evidence="3 10" id="KW-0812">Transmembrane</keyword>
<dbReference type="SMART" id="SM00100">
    <property type="entry name" value="cNMP"/>
    <property type="match status" value="6"/>
</dbReference>
<dbReference type="CDD" id="cd00038">
    <property type="entry name" value="CAP_ED"/>
    <property type="match status" value="6"/>
</dbReference>
<feature type="region of interest" description="Disordered" evidence="9">
    <location>
        <begin position="1640"/>
        <end position="1664"/>
    </location>
</feature>
<evidence type="ECO:0000256" key="7">
    <source>
        <dbReference type="ARBA" id="ARBA00023286"/>
    </source>
</evidence>
<organism evidence="12 13">
    <name type="scientific">Effrenium voratum</name>
    <dbReference type="NCBI Taxonomy" id="2562239"/>
    <lineage>
        <taxon>Eukaryota</taxon>
        <taxon>Sar</taxon>
        <taxon>Alveolata</taxon>
        <taxon>Dinophyceae</taxon>
        <taxon>Suessiales</taxon>
        <taxon>Symbiodiniaceae</taxon>
        <taxon>Effrenium</taxon>
    </lineage>
</organism>
<accession>A0AA36MUI4</accession>
<evidence type="ECO:0000256" key="10">
    <source>
        <dbReference type="SAM" id="Phobius"/>
    </source>
</evidence>
<evidence type="ECO:0000256" key="5">
    <source>
        <dbReference type="ARBA" id="ARBA00023065"/>
    </source>
</evidence>
<sequence>MDPDAFVHSLCRPVRRSLASPSRRVERRYEGLWGAIVTFPKRQPFATNVIVATIKTSAADLIVQKAEGRERIDWQRNGAFTAFGFAYLGMIQWFIYVTLFSRLCPNAIRFANLPWAEKLKCRAGQIDLVKQTALDNFVHYTFVYFPVFYIIKESINSLGEKQKQSEEPLVTRALQKYWRNCVQDNLAMWSLWIPFDLIIYAVPIWLRLPLNHGISLAWTMILARALSFFLRTRQKKRRFSSAQCWAGALFLTPVQLVAMGSEMNDEEAEILEKALVDLEIFQNCPRHLIHQITEKATSKRYEGHEEVVFSDQVPLLVVLSGDLRICIGCAPDSDVGPGSVLNVSGMLGLHELAEPFKPKAGKSAENTEECDEAISVDVKTLSGPLKDEVVNIYNLCPISCGVGLKQTNLSGWLRMDIKPAGAVKVAMLTLDNIEDVMQKGDALKLFHKNLSRLTDHFICILRHGIFPGVPPEVIWLISCGTQRRHYHPKETLVEEDDLGEEADWLIAINSGKVDVEKLAYNGEEAVPQHIGSLTEGAVLGDVCFIHGGVPRGATVRAHTEVDAIAIPPSVILQALALFPGITGSFMGRLREIVMQLQGSLPRPAQALKGMQIFASCDLAFLRAVASVSERKVFFAGDACREEGVMDDTLRVIEFGRCRVERRVKGSGVQHCGFCDVGTVLGERRFFNMPSKWPDASFRIATPLALLLFIPRQSFNGVLENYPSEQQRFRLVKEMTKTDRGNAKREHDAASLSILQGCGPGFLQAIAGCIRTVTYKIGQTITVQGAVDSGSMYIIKGGSAEVFVNHRFVKEVHSGDSFGELTILGFVKRRSAVVRAKEICIVLEMPRAAFIAALEDHPEEQEHFQKIGRQHGVVVSSTQWPLFEGASQKLLSLINLYARKHITAKGHWSTFNGEQLPEQAAILVLRGEIRMVTQDKELVFTEGTCFNEQLLFGLPPLEGRLHPQGNCEVQIMTAEIFDRVVAECPNERDFIMQRIVNEIARKAEQSMGFQRGDPGGALVLSTVIQVAADDFADNLRKRIDARIYEPGQVVTEAGEDGDCMYVLVEGEAENEGDGLCHGKPLPLKAGSVFGESVLLGVARTYPNRTRATSRCIALALTQQVFQEVLEEFPSHVELYNHMALQGAPDAGSSLELNAQLGKSRAFSNVSKDFLTVVCERADEVYFGPGDDIFRRGEACKLGDALMYILLQGAAIVEGEYGDELGRLNPGDVVGEGGALGIAPIRGATVRAWRDTLVRAVRLHGSSVQRAVTAFPDEYESLQAIFQKRASANKEVERVRQKWLQEQVIPALNDCRIFTGFPEPIIRKIAEHLLQATYTSGQLVCCAGNGADSMIIFLKGAADVHTKSGDLIGNLTDGAVIGEVAVLGLFPWRTATIRATANTDAVLITANLISRILQGDDAVEARKRFEQMQEERRTQVEGGMPLCALPFNVAVKDVVSRAVALHAVRFTFGMGETFTPKSKSQGPHYWILVQGSMNLMMGHRHIMLFTPGGTELLPEHIAQDYGASMHAATPCEVYRVGFYDVLLATSVVRAKWYKHFEKLIEEVEAKVRLKLQGARSISLMKMRKSRTETNLFQAGDEVGGSWPLQKAGQQMVAPGSWQVAKLPKCTSQPRLAGDKLLKLREDFGSRGPKGKARLPSISASGRQRRG</sequence>
<comment type="subcellular location">
    <subcellularLocation>
        <location evidence="1">Membrane</location>
        <topology evidence="1">Multi-pass membrane protein</topology>
    </subcellularLocation>
</comment>
<keyword evidence="5" id="KW-0406">Ion transport</keyword>
<feature type="transmembrane region" description="Helical" evidence="10">
    <location>
        <begin position="79"/>
        <end position="99"/>
    </location>
</feature>
<keyword evidence="13" id="KW-1185">Reference proteome</keyword>
<proteinExistence type="predicted"/>
<evidence type="ECO:0000256" key="2">
    <source>
        <dbReference type="ARBA" id="ARBA00022448"/>
    </source>
</evidence>
<feature type="domain" description="Cyclic nucleotide-binding" evidence="11">
    <location>
        <begin position="1160"/>
        <end position="1283"/>
    </location>
</feature>
<dbReference type="EMBL" id="CAUJNA010000630">
    <property type="protein sequence ID" value="CAJ1379428.1"/>
    <property type="molecule type" value="Genomic_DNA"/>
</dbReference>
<dbReference type="PANTHER" id="PTHR45638:SF11">
    <property type="entry name" value="CYCLIC NUCLEOTIDE-GATED CATION CHANNEL SUBUNIT A"/>
    <property type="match status" value="1"/>
</dbReference>
<gene>
    <name evidence="12" type="ORF">EVOR1521_LOCUS7678</name>
</gene>
<evidence type="ECO:0000256" key="6">
    <source>
        <dbReference type="ARBA" id="ARBA00023136"/>
    </source>
</evidence>
<feature type="domain" description="Cyclic nucleotide-binding" evidence="11">
    <location>
        <begin position="612"/>
        <end position="718"/>
    </location>
</feature>
<evidence type="ECO:0000313" key="12">
    <source>
        <dbReference type="EMBL" id="CAJ1379428.1"/>
    </source>
</evidence>
<dbReference type="Pfam" id="PF00027">
    <property type="entry name" value="cNMP_binding"/>
    <property type="match status" value="5"/>
</dbReference>
<evidence type="ECO:0000313" key="13">
    <source>
        <dbReference type="Proteomes" id="UP001178507"/>
    </source>
</evidence>
<feature type="transmembrane region" description="Helical" evidence="10">
    <location>
        <begin position="186"/>
        <end position="206"/>
    </location>
</feature>
<keyword evidence="2" id="KW-0813">Transport</keyword>
<dbReference type="PANTHER" id="PTHR45638">
    <property type="entry name" value="CYCLIC NUCLEOTIDE-GATED CATION CHANNEL SUBUNIT A"/>
    <property type="match status" value="1"/>
</dbReference>
<dbReference type="PROSITE" id="PS50042">
    <property type="entry name" value="CNMP_BINDING_3"/>
    <property type="match status" value="6"/>
</dbReference>
<feature type="domain" description="Cyclic nucleotide-binding" evidence="11">
    <location>
        <begin position="1311"/>
        <end position="1428"/>
    </location>
</feature>
<keyword evidence="7" id="KW-1071">Ligand-gated ion channel</keyword>
<dbReference type="InterPro" id="IPR018488">
    <property type="entry name" value="cNMP-bd_CS"/>
</dbReference>
<evidence type="ECO:0000259" key="11">
    <source>
        <dbReference type="PROSITE" id="PS50042"/>
    </source>
</evidence>
<reference evidence="12" key="1">
    <citation type="submission" date="2023-08" db="EMBL/GenBank/DDBJ databases">
        <authorList>
            <person name="Chen Y."/>
            <person name="Shah S."/>
            <person name="Dougan E. K."/>
            <person name="Thang M."/>
            <person name="Chan C."/>
        </authorList>
    </citation>
    <scope>NUCLEOTIDE SEQUENCE</scope>
</reference>
<evidence type="ECO:0000256" key="1">
    <source>
        <dbReference type="ARBA" id="ARBA00004141"/>
    </source>
</evidence>
<dbReference type="SUPFAM" id="SSF51206">
    <property type="entry name" value="cAMP-binding domain-like"/>
    <property type="match status" value="7"/>
</dbReference>
<evidence type="ECO:0000256" key="8">
    <source>
        <dbReference type="ARBA" id="ARBA00023303"/>
    </source>
</evidence>
<dbReference type="InterPro" id="IPR014710">
    <property type="entry name" value="RmlC-like_jellyroll"/>
</dbReference>
<dbReference type="Gene3D" id="2.60.120.10">
    <property type="entry name" value="Jelly Rolls"/>
    <property type="match status" value="7"/>
</dbReference>
<protein>
    <recommendedName>
        <fullName evidence="11">Cyclic nucleotide-binding domain-containing protein</fullName>
    </recommendedName>
</protein>
<dbReference type="PROSITE" id="PS00889">
    <property type="entry name" value="CNMP_BINDING_2"/>
    <property type="match status" value="1"/>
</dbReference>
<feature type="domain" description="Cyclic nucleotide-binding" evidence="11">
    <location>
        <begin position="753"/>
        <end position="849"/>
    </location>
</feature>
<keyword evidence="6 10" id="KW-0472">Membrane</keyword>
<dbReference type="Proteomes" id="UP001178507">
    <property type="component" value="Unassembled WGS sequence"/>
</dbReference>
<evidence type="ECO:0000256" key="9">
    <source>
        <dbReference type="SAM" id="MobiDB-lite"/>
    </source>
</evidence>
<dbReference type="GO" id="GO:0044877">
    <property type="term" value="F:protein-containing complex binding"/>
    <property type="evidence" value="ECO:0007669"/>
    <property type="project" value="TreeGrafter"/>
</dbReference>
<dbReference type="PROSITE" id="PS00888">
    <property type="entry name" value="CNMP_BINDING_1"/>
    <property type="match status" value="1"/>
</dbReference>
<dbReference type="InterPro" id="IPR018490">
    <property type="entry name" value="cNMP-bd_dom_sf"/>
</dbReference>
<name>A0AA36MUI4_9DINO</name>